<evidence type="ECO:0000313" key="3">
    <source>
        <dbReference type="Proteomes" id="UP000515160"/>
    </source>
</evidence>
<evidence type="ECO:0000256" key="1">
    <source>
        <dbReference type="SAM" id="MobiDB-lite"/>
    </source>
</evidence>
<feature type="chain" id="PRO_5028160332" evidence="2">
    <location>
        <begin position="22"/>
        <end position="229"/>
    </location>
</feature>
<gene>
    <name evidence="4" type="primary">LOC117563389</name>
</gene>
<evidence type="ECO:0000256" key="2">
    <source>
        <dbReference type="SAM" id="SignalP"/>
    </source>
</evidence>
<keyword evidence="3" id="KW-1185">Reference proteome</keyword>
<organism evidence="3 4">
    <name type="scientific">Drosophila albomicans</name>
    <name type="common">Fruit fly</name>
    <dbReference type="NCBI Taxonomy" id="7291"/>
    <lineage>
        <taxon>Eukaryota</taxon>
        <taxon>Metazoa</taxon>
        <taxon>Ecdysozoa</taxon>
        <taxon>Arthropoda</taxon>
        <taxon>Hexapoda</taxon>
        <taxon>Insecta</taxon>
        <taxon>Pterygota</taxon>
        <taxon>Neoptera</taxon>
        <taxon>Endopterygota</taxon>
        <taxon>Diptera</taxon>
        <taxon>Brachycera</taxon>
        <taxon>Muscomorpha</taxon>
        <taxon>Ephydroidea</taxon>
        <taxon>Drosophilidae</taxon>
        <taxon>Drosophila</taxon>
    </lineage>
</organism>
<evidence type="ECO:0000313" key="4">
    <source>
        <dbReference type="RefSeq" id="XP_034097612.1"/>
    </source>
</evidence>
<feature type="signal peptide" evidence="2">
    <location>
        <begin position="1"/>
        <end position="21"/>
    </location>
</feature>
<dbReference type="GeneID" id="117563389"/>
<name>A0A6P8XCT8_DROAB</name>
<dbReference type="AlphaFoldDB" id="A0A6P8XCT8"/>
<sequence length="229" mass="25149">MSPQVTALLCCLIIGIGTVRSAAVNKTRLKRADTRDIPSNMFKPLNQASQGNQNASLSGDYQDLSLSEHTTGEAHVVTIPPIQNRRVQNSEEDDYDQFEANRRRFYNSINRPRPPMSSFGTNIDRSSPRFGNPRFNGPQFHTSGSQFGSSGSQFGSSGFEYGPSESHLGQTIPLIGSGYISPDPFGPSSSSNFYRSESYSYSSDGNGPPQVERNVYDSRLGHGFSSRNF</sequence>
<keyword evidence="2" id="KW-0732">Signal</keyword>
<accession>A0A6P8XCT8</accession>
<dbReference type="RefSeq" id="XP_034097612.1">
    <property type="nucleotide sequence ID" value="XM_034241721.2"/>
</dbReference>
<feature type="region of interest" description="Disordered" evidence="1">
    <location>
        <begin position="108"/>
        <end position="175"/>
    </location>
</feature>
<proteinExistence type="predicted"/>
<dbReference type="Proteomes" id="UP000515160">
    <property type="component" value="Chromosome 2L"/>
</dbReference>
<protein>
    <submittedName>
        <fullName evidence="4">Uncharacterized protein LOC117563389</fullName>
    </submittedName>
</protein>
<dbReference type="OrthoDB" id="7870627at2759"/>
<reference evidence="4" key="1">
    <citation type="submission" date="2025-08" db="UniProtKB">
        <authorList>
            <consortium name="RefSeq"/>
        </authorList>
    </citation>
    <scope>IDENTIFICATION</scope>
    <source>
        <strain evidence="4">15112-1751.03</strain>
        <tissue evidence="4">Whole Adult</tissue>
    </source>
</reference>
<feature type="compositionally biased region" description="Low complexity" evidence="1">
    <location>
        <begin position="143"/>
        <end position="159"/>
    </location>
</feature>
<feature type="region of interest" description="Disordered" evidence="1">
    <location>
        <begin position="196"/>
        <end position="229"/>
    </location>
</feature>